<gene>
    <name evidence="1" type="ORF">GCM10009096_10910</name>
</gene>
<evidence type="ECO:0000313" key="1">
    <source>
        <dbReference type="EMBL" id="GAA0471692.1"/>
    </source>
</evidence>
<name>A0ABN1AAJ6_9SPHN</name>
<keyword evidence="2" id="KW-1185">Reference proteome</keyword>
<organism evidence="1 2">
    <name type="scientific">Parasphingorhabdus litoris</name>
    <dbReference type="NCBI Taxonomy" id="394733"/>
    <lineage>
        <taxon>Bacteria</taxon>
        <taxon>Pseudomonadati</taxon>
        <taxon>Pseudomonadota</taxon>
        <taxon>Alphaproteobacteria</taxon>
        <taxon>Sphingomonadales</taxon>
        <taxon>Sphingomonadaceae</taxon>
        <taxon>Parasphingorhabdus</taxon>
    </lineage>
</organism>
<protein>
    <submittedName>
        <fullName evidence="1">Uncharacterized protein</fullName>
    </submittedName>
</protein>
<reference evidence="1 2" key="1">
    <citation type="journal article" date="2019" name="Int. J. Syst. Evol. Microbiol.">
        <title>The Global Catalogue of Microorganisms (GCM) 10K type strain sequencing project: providing services to taxonomists for standard genome sequencing and annotation.</title>
        <authorList>
            <consortium name="The Broad Institute Genomics Platform"/>
            <consortium name="The Broad Institute Genome Sequencing Center for Infectious Disease"/>
            <person name="Wu L."/>
            <person name="Ma J."/>
        </authorList>
    </citation>
    <scope>NUCLEOTIDE SEQUENCE [LARGE SCALE GENOMIC DNA]</scope>
    <source>
        <strain evidence="1 2">JCM 14162</strain>
    </source>
</reference>
<evidence type="ECO:0000313" key="2">
    <source>
        <dbReference type="Proteomes" id="UP001500713"/>
    </source>
</evidence>
<dbReference type="Proteomes" id="UP001500713">
    <property type="component" value="Unassembled WGS sequence"/>
</dbReference>
<accession>A0ABN1AAJ6</accession>
<dbReference type="EMBL" id="BAAAEM010000002">
    <property type="protein sequence ID" value="GAA0471692.1"/>
    <property type="molecule type" value="Genomic_DNA"/>
</dbReference>
<sequence>MDWSSVDSNPIAIDEIVNVHFRDVADINARTGSQNKFRTIKVNTPIRFPTYSPLCYNPLMTLPNQLVRP</sequence>
<comment type="caution">
    <text evidence="1">The sequence shown here is derived from an EMBL/GenBank/DDBJ whole genome shotgun (WGS) entry which is preliminary data.</text>
</comment>
<proteinExistence type="predicted"/>